<protein>
    <submittedName>
        <fullName evidence="1">Uncharacterized protein</fullName>
    </submittedName>
</protein>
<evidence type="ECO:0000313" key="1">
    <source>
        <dbReference type="EMBL" id="SDD37307.1"/>
    </source>
</evidence>
<dbReference type="EMBL" id="FMZF01000007">
    <property type="protein sequence ID" value="SDD37307.1"/>
    <property type="molecule type" value="Genomic_DNA"/>
</dbReference>
<name>A0A1G6U9P2_9ACTN</name>
<accession>A0A1G6U9P2</accession>
<organism evidence="1 2">
    <name type="scientific">Geodermatophilus telluris</name>
    <dbReference type="NCBI Taxonomy" id="1190417"/>
    <lineage>
        <taxon>Bacteria</taxon>
        <taxon>Bacillati</taxon>
        <taxon>Actinomycetota</taxon>
        <taxon>Actinomycetes</taxon>
        <taxon>Geodermatophilales</taxon>
        <taxon>Geodermatophilaceae</taxon>
        <taxon>Geodermatophilus</taxon>
    </lineage>
</organism>
<sequence>MPAAPSVLRWRRWSGPGWASYAANWPGPLGEDGAVAYVGRCDDLRPRCHTCGRPATLWQAALALPAPFPGALDAAGGGCTRAHAVHGLPADWTGIATVYALVAAALRQDSKATSVHEALARRRSRQAERALLLSRLERPARRVALELWRTTPGLGVDDTETIVTAVLAPAQQ</sequence>
<dbReference type="AlphaFoldDB" id="A0A1G6U9P2"/>
<proteinExistence type="predicted"/>
<reference evidence="2" key="1">
    <citation type="submission" date="2016-10" db="EMBL/GenBank/DDBJ databases">
        <authorList>
            <person name="Varghese N."/>
            <person name="Submissions S."/>
        </authorList>
    </citation>
    <scope>NUCLEOTIDE SEQUENCE [LARGE SCALE GENOMIC DNA]</scope>
    <source>
        <strain evidence="2">DSM 45421</strain>
    </source>
</reference>
<gene>
    <name evidence="1" type="ORF">SAMN05660690_4099</name>
</gene>
<evidence type="ECO:0000313" key="2">
    <source>
        <dbReference type="Proteomes" id="UP000199416"/>
    </source>
</evidence>
<keyword evidence="2" id="KW-1185">Reference proteome</keyword>
<dbReference type="Proteomes" id="UP000199416">
    <property type="component" value="Unassembled WGS sequence"/>
</dbReference>